<dbReference type="InterPro" id="IPR012334">
    <property type="entry name" value="Pectin_lyas_fold"/>
</dbReference>
<evidence type="ECO:0000259" key="1">
    <source>
        <dbReference type="Pfam" id="PF13229"/>
    </source>
</evidence>
<sequence>MSALAFPSLHAAPSRGPYGPLPQTYELPKNAAHIHYVAPDGKPGADGKTLATATALDAALARAVTGDAIILRGGIYRIGNLTFNQGITFQPYADEQPILKGSFVADKWTAQRNGLWRAKWARLFPAQPADWWQRDGEGRKTPPWLFNNDMVFIDGRLLKTAGWEGAVDQDSCYIDYETGDVYIGADPTNRIVEITAFDNALTRTIAAVHGKTSDRKGPVIRGLTFTQYAYRAIEIEGTEPEGPAEPGTYGRDVVGTTLEHVTITHCSRVAGYFRGDGFTLRHCLISDTSTEGIYILSSSDCLLEKNIFARNNIEQITGYYPAAVKIFNQSHRVTCRDNLVLDQPHSNGIWYDVGNRDGVFVNNWIQDCEDGFFFEISKGVLCVGNVFVNCHKGVRSLNSSGVRVYHNTFVNTVASFERTARSAVADHFGWHPATGPDVDKREGHEFVGNLLVADANFDRELLRFEQARSLCGKLTNPQAMRIDDNLYVRPSDSPARALIVWSPSEGKDCTVALASPAGLNQLHPQFETRSRLLPLSPNALFKSPDLQSYEPIRDIALPDVAPLPGDVQKLLVLPKSSKPVPGACQP</sequence>
<reference evidence="2 3" key="1">
    <citation type="submission" date="2016-01" db="EMBL/GenBank/DDBJ databases">
        <title>High potential of lignocellulose degradation of a new Verrucomicrobia species.</title>
        <authorList>
            <person name="Wang Y."/>
            <person name="Shi Y."/>
            <person name="Qiu Z."/>
            <person name="Liu S."/>
            <person name="Yang H."/>
        </authorList>
    </citation>
    <scope>NUCLEOTIDE SEQUENCE [LARGE SCALE GENOMIC DNA]</scope>
    <source>
        <strain evidence="2 3">TSB47</strain>
    </source>
</reference>
<name>A0A178IJZ6_9BACT</name>
<dbReference type="Gene3D" id="2.160.20.10">
    <property type="entry name" value="Single-stranded right-handed beta-helix, Pectin lyase-like"/>
    <property type="match status" value="2"/>
</dbReference>
<protein>
    <recommendedName>
        <fullName evidence="1">Right handed beta helix domain-containing protein</fullName>
    </recommendedName>
</protein>
<dbReference type="EMBL" id="LRRQ01000074">
    <property type="protein sequence ID" value="OAM90202.1"/>
    <property type="molecule type" value="Genomic_DNA"/>
</dbReference>
<organism evidence="2 3">
    <name type="scientific">Termitidicoccus mucosus</name>
    <dbReference type="NCBI Taxonomy" id="1184151"/>
    <lineage>
        <taxon>Bacteria</taxon>
        <taxon>Pseudomonadati</taxon>
        <taxon>Verrucomicrobiota</taxon>
        <taxon>Opitutia</taxon>
        <taxon>Opitutales</taxon>
        <taxon>Opitutaceae</taxon>
        <taxon>Termitidicoccus</taxon>
    </lineage>
</organism>
<dbReference type="Proteomes" id="UP000078486">
    <property type="component" value="Unassembled WGS sequence"/>
</dbReference>
<evidence type="ECO:0000313" key="2">
    <source>
        <dbReference type="EMBL" id="OAM90202.1"/>
    </source>
</evidence>
<dbReference type="InterPro" id="IPR039448">
    <property type="entry name" value="Beta_helix"/>
</dbReference>
<comment type="caution">
    <text evidence="2">The sequence shown here is derived from an EMBL/GenBank/DDBJ whole genome shotgun (WGS) entry which is preliminary data.</text>
</comment>
<dbReference type="Pfam" id="PF13229">
    <property type="entry name" value="Beta_helix"/>
    <property type="match status" value="1"/>
</dbReference>
<dbReference type="SUPFAM" id="SSF51126">
    <property type="entry name" value="Pectin lyase-like"/>
    <property type="match status" value="1"/>
</dbReference>
<evidence type="ECO:0000313" key="3">
    <source>
        <dbReference type="Proteomes" id="UP000078486"/>
    </source>
</evidence>
<dbReference type="STRING" id="1184151.AW736_09410"/>
<dbReference type="AlphaFoldDB" id="A0A178IJZ6"/>
<dbReference type="InterPro" id="IPR011050">
    <property type="entry name" value="Pectin_lyase_fold/virulence"/>
</dbReference>
<keyword evidence="3" id="KW-1185">Reference proteome</keyword>
<feature type="domain" description="Right handed beta helix" evidence="1">
    <location>
        <begin position="256"/>
        <end position="409"/>
    </location>
</feature>
<dbReference type="PANTHER" id="PTHR36453">
    <property type="entry name" value="SECRETED PROTEIN-RELATED"/>
    <property type="match status" value="1"/>
</dbReference>
<gene>
    <name evidence="2" type="ORF">AW736_09410</name>
</gene>
<dbReference type="PANTHER" id="PTHR36453:SF1">
    <property type="entry name" value="RIGHT HANDED BETA HELIX DOMAIN-CONTAINING PROTEIN"/>
    <property type="match status" value="1"/>
</dbReference>
<accession>A0A178IJZ6</accession>
<proteinExistence type="predicted"/>